<dbReference type="Gene3D" id="1.20.1600.10">
    <property type="entry name" value="Outer membrane efflux proteins (OEP)"/>
    <property type="match status" value="1"/>
</dbReference>
<dbReference type="EMBL" id="JACHHT010000002">
    <property type="protein sequence ID" value="MBB6522119.1"/>
    <property type="molecule type" value="Genomic_DNA"/>
</dbReference>
<gene>
    <name evidence="3" type="ORF">HNR48_002404</name>
</gene>
<dbReference type="InParanoid" id="A0A7X0JUK8"/>
<dbReference type="Pfam" id="PF02321">
    <property type="entry name" value="OEP"/>
    <property type="match status" value="2"/>
</dbReference>
<dbReference type="InterPro" id="IPR003423">
    <property type="entry name" value="OMP_efflux"/>
</dbReference>
<feature type="chain" id="PRO_5031429256" evidence="2">
    <location>
        <begin position="35"/>
        <end position="450"/>
    </location>
</feature>
<dbReference type="GO" id="GO:0015562">
    <property type="term" value="F:efflux transmembrane transporter activity"/>
    <property type="evidence" value="ECO:0007669"/>
    <property type="project" value="InterPro"/>
</dbReference>
<dbReference type="PANTHER" id="PTHR30203:SF24">
    <property type="entry name" value="BLR4935 PROTEIN"/>
    <property type="match status" value="1"/>
</dbReference>
<reference evidence="3 4" key="1">
    <citation type="submission" date="2020-08" db="EMBL/GenBank/DDBJ databases">
        <title>Genomic Encyclopedia of Type Strains, Phase IV (KMG-IV): sequencing the most valuable type-strain genomes for metagenomic binning, comparative biology and taxonomic classification.</title>
        <authorList>
            <person name="Goeker M."/>
        </authorList>
    </citation>
    <scope>NUCLEOTIDE SEQUENCE [LARGE SCALE GENOMIC DNA]</scope>
    <source>
        <strain evidence="3 4">DSM 22368</strain>
    </source>
</reference>
<name>A0A7X0JUK8_9GAMM</name>
<keyword evidence="4" id="KW-1185">Reference proteome</keyword>
<dbReference type="AlphaFoldDB" id="A0A7X0JUK8"/>
<dbReference type="Proteomes" id="UP000528457">
    <property type="component" value="Unassembled WGS sequence"/>
</dbReference>
<dbReference type="SUPFAM" id="SSF56954">
    <property type="entry name" value="Outer membrane efflux proteins (OEP)"/>
    <property type="match status" value="1"/>
</dbReference>
<comment type="caution">
    <text evidence="3">The sequence shown here is derived from an EMBL/GenBank/DDBJ whole genome shotgun (WGS) entry which is preliminary data.</text>
</comment>
<keyword evidence="2" id="KW-0732">Signal</keyword>
<protein>
    <submittedName>
        <fullName evidence="3">Cobalt-zinc-cadmium efflux system outer membrane protein</fullName>
    </submittedName>
</protein>
<organism evidence="3 4">
    <name type="scientific">Pseudoteredinibacter isoporae</name>
    <dbReference type="NCBI Taxonomy" id="570281"/>
    <lineage>
        <taxon>Bacteria</taxon>
        <taxon>Pseudomonadati</taxon>
        <taxon>Pseudomonadota</taxon>
        <taxon>Gammaproteobacteria</taxon>
        <taxon>Cellvibrionales</taxon>
        <taxon>Cellvibrionaceae</taxon>
        <taxon>Pseudoteredinibacter</taxon>
    </lineage>
</organism>
<evidence type="ECO:0000313" key="4">
    <source>
        <dbReference type="Proteomes" id="UP000528457"/>
    </source>
</evidence>
<evidence type="ECO:0000256" key="1">
    <source>
        <dbReference type="ARBA" id="ARBA00007613"/>
    </source>
</evidence>
<feature type="signal peptide" evidence="2">
    <location>
        <begin position="1"/>
        <end position="34"/>
    </location>
</feature>
<evidence type="ECO:0000313" key="3">
    <source>
        <dbReference type="EMBL" id="MBB6522119.1"/>
    </source>
</evidence>
<accession>A0A7X0JUK8</accession>
<comment type="similarity">
    <text evidence="1">Belongs to the outer membrane factor (OMF) (TC 1.B.17) family.</text>
</comment>
<evidence type="ECO:0000256" key="2">
    <source>
        <dbReference type="SAM" id="SignalP"/>
    </source>
</evidence>
<dbReference type="InterPro" id="IPR010131">
    <property type="entry name" value="MdtP/NodT-like"/>
</dbReference>
<sequence>MIFTKNTASRSTRRLSLLPLSLLGLAIASGPGLAASDAVAPNGLTQASEQTALPSRSIRLAEALAKALELNPRLQQFPMYLRQYDLKRLIAARPPAWQLSGSVENVLGTGPFSGVDSAEITVQVQRLFERGDKAAKRASLVDAELAAEQQAYEVLKLEVLANTRRNFYQLQRLQAIQQWAKESLTEQRKALKTVQRLANAGAINQADKDKMRLQVQSSKALLENVQGELLAQSLRLQSMWLGEHASAADQAMQWHADGDDILFQVPEAQKLVEALNAAPDYLLANAQSRVAEAAWHLSQSQKQVDVNLGLGLRRFQASRDQALLLEFSMPLQQGERAQADINVSHGNWQIKQAEQARQRWQLQQRLLLLRQSLLNNREQISRIENDLLPQASRYQAAAKRAYEVGQYSLLQWLDAQIQVVDIKRQLIELRNDFRMKWIELERLSGRNLAS</sequence>
<dbReference type="PANTHER" id="PTHR30203">
    <property type="entry name" value="OUTER MEMBRANE CATION EFFLUX PROTEIN"/>
    <property type="match status" value="1"/>
</dbReference>
<proteinExistence type="inferred from homology"/>
<dbReference type="RefSeq" id="WP_166846698.1">
    <property type="nucleotide sequence ID" value="NZ_JAAONY010000002.1"/>
</dbReference>